<dbReference type="InterPro" id="IPR014756">
    <property type="entry name" value="Ig_E-set"/>
</dbReference>
<proteinExistence type="predicted"/>
<dbReference type="OrthoDB" id="333119at2759"/>
<organism evidence="3 4">
    <name type="scientific">Cyclospora cayetanensis</name>
    <dbReference type="NCBI Taxonomy" id="88456"/>
    <lineage>
        <taxon>Eukaryota</taxon>
        <taxon>Sar</taxon>
        <taxon>Alveolata</taxon>
        <taxon>Apicomplexa</taxon>
        <taxon>Conoidasida</taxon>
        <taxon>Coccidia</taxon>
        <taxon>Eucoccidiorida</taxon>
        <taxon>Eimeriorina</taxon>
        <taxon>Eimeriidae</taxon>
        <taxon>Cyclospora</taxon>
    </lineage>
</organism>
<evidence type="ECO:0000256" key="2">
    <source>
        <dbReference type="SAM" id="MobiDB-lite"/>
    </source>
</evidence>
<protein>
    <submittedName>
        <fullName evidence="4">Uncharacterized protein LOC34619816</fullName>
    </submittedName>
</protein>
<dbReference type="InterPro" id="IPR013783">
    <property type="entry name" value="Ig-like_fold"/>
</dbReference>
<dbReference type="GeneID" id="34619816"/>
<gene>
    <name evidence="4" type="primary">LOC34619816</name>
</gene>
<evidence type="ECO:0000313" key="3">
    <source>
        <dbReference type="Proteomes" id="UP000515125"/>
    </source>
</evidence>
<feature type="region of interest" description="Disordered" evidence="2">
    <location>
        <begin position="269"/>
        <end position="333"/>
    </location>
</feature>
<accession>A0A6P6S4E7</accession>
<dbReference type="AlphaFoldDB" id="A0A6P6S4E7"/>
<feature type="repeat" description="Filamin" evidence="1">
    <location>
        <begin position="97"/>
        <end position="237"/>
    </location>
</feature>
<dbReference type="Pfam" id="PF00630">
    <property type="entry name" value="Filamin"/>
    <property type="match status" value="1"/>
</dbReference>
<feature type="compositionally biased region" description="Low complexity" evidence="2">
    <location>
        <begin position="311"/>
        <end position="324"/>
    </location>
</feature>
<dbReference type="PROSITE" id="PS50194">
    <property type="entry name" value="FILAMIN_REPEAT"/>
    <property type="match status" value="1"/>
</dbReference>
<dbReference type="InterPro" id="IPR017868">
    <property type="entry name" value="Filamin/ABP280_repeat-like"/>
</dbReference>
<reference evidence="4" key="1">
    <citation type="submission" date="2025-08" db="UniProtKB">
        <authorList>
            <consortium name="RefSeq"/>
        </authorList>
    </citation>
    <scope>IDENTIFICATION</scope>
</reference>
<dbReference type="Proteomes" id="UP000515125">
    <property type="component" value="Unplaced"/>
</dbReference>
<feature type="compositionally biased region" description="Low complexity" evidence="2">
    <location>
        <begin position="274"/>
        <end position="287"/>
    </location>
</feature>
<name>A0A6P6S4E7_9EIME</name>
<evidence type="ECO:0000256" key="1">
    <source>
        <dbReference type="PROSITE-ProRule" id="PRU00087"/>
    </source>
</evidence>
<dbReference type="RefSeq" id="XP_026194170.1">
    <property type="nucleotide sequence ID" value="XM_026338385.1"/>
</dbReference>
<dbReference type="SUPFAM" id="SSF81296">
    <property type="entry name" value="E set domains"/>
    <property type="match status" value="1"/>
</dbReference>
<keyword evidence="3" id="KW-1185">Reference proteome</keyword>
<sequence>MGRTHACDIGRVQFEQNIWPRKYVLGVISRGIVRCFAANYYGAPVVGRFGEWTAFLGDVESSIESESMAAESRVVPKPSAPKKFSEFLAEIEEEDRQKAARVQMCVAEGAGLVSGVAGEWCFFTLKAKNRRGATVRRSEGTLRVSLEPQGFVAVQVAGNSSEDLALEAALFNKRLSLGAVGCRASSLGVTPQLQWEVVELVAGGLQVSYKHDVPGCYKLHVTYDGLPIAGSPFEILLTSGKPCALASRIIGKGARVCYASPSALDVDVTAGAKPRSTSSSPLPSKSSAQEKEASSETQQDPYDDDNWPPDARLLASSSSPSGAAAEKDAKDVMPKNKRQHFKHFINRFKVVVCDTNGNRVPTGGHCLTVRASRGARVLRVRDERNGVYTVDYVVRAPRGLIMGTATEHLRLADTVASLLTFQQQHASDALVYECNVSFFLNPELGGECRKEGWGESGSKGGKIKLQKEGCLPFTSCRLEVLLFEKPLIASPLQPLVANLEQIQRMYKQAQSATQLGASIEQFEEHLRGGRHDEAARILSCVHDTFTSAEVKVKHADSFFFRALPLDSHSSYTILPPHDFCMLSGALLCRYSRHSFNEARNQAETALANISLRDALDEGLSSQLQWVNECEEEGGDDTSLHLTPKEKQKKEEKRLKDLQTQWEQIQAVRELLLKLSKDNERQKEIIQAFTETMLQALQQTQARNLRLLAERNDIRRLRDENLLPLADVLQQQYLQLFRSMTKQIMTYVTSLNGRDFFNLEELIHTYNKIADELRLLHRYGLADTFDELSRCICEEIELQRLEHIYQKRQELCSKAEEVIAQKEGEIKDVRIQHEARFRNVEPLDPQEVEEICVYRQRTLCLCERGL</sequence>
<evidence type="ECO:0000313" key="4">
    <source>
        <dbReference type="RefSeq" id="XP_026194170.1"/>
    </source>
</evidence>
<dbReference type="Gene3D" id="2.60.40.10">
    <property type="entry name" value="Immunoglobulins"/>
    <property type="match status" value="1"/>
</dbReference>